<dbReference type="EMBL" id="CYZU01000031">
    <property type="protein sequence ID" value="CUO73712.1"/>
    <property type="molecule type" value="Genomic_DNA"/>
</dbReference>
<dbReference type="NCBIfam" id="TIGR01003">
    <property type="entry name" value="PTS_HPr_family"/>
    <property type="match status" value="1"/>
</dbReference>
<evidence type="ECO:0000313" key="8">
    <source>
        <dbReference type="Proteomes" id="UP000095544"/>
    </source>
</evidence>
<dbReference type="PROSITE" id="PS51350">
    <property type="entry name" value="PTS_HPR_DOM"/>
    <property type="match status" value="1"/>
</dbReference>
<evidence type="ECO:0000256" key="1">
    <source>
        <dbReference type="ARBA" id="ARBA00003681"/>
    </source>
</evidence>
<dbReference type="InterPro" id="IPR000032">
    <property type="entry name" value="HPr-like"/>
</dbReference>
<dbReference type="InterPro" id="IPR050399">
    <property type="entry name" value="HPr"/>
</dbReference>
<dbReference type="Proteomes" id="UP000095544">
    <property type="component" value="Unassembled WGS sequence"/>
</dbReference>
<keyword evidence="3" id="KW-0813">Transport</keyword>
<dbReference type="RefSeq" id="WP_050640229.1">
    <property type="nucleotide sequence ID" value="NZ_CABKUE010000008.1"/>
</dbReference>
<dbReference type="InterPro" id="IPR001020">
    <property type="entry name" value="PTS_HPr_His_P_site"/>
</dbReference>
<keyword evidence="4" id="KW-0762">Sugar transport</keyword>
<dbReference type="CDD" id="cd00367">
    <property type="entry name" value="PTS-HPr_like"/>
    <property type="match status" value="1"/>
</dbReference>
<reference evidence="7 8" key="1">
    <citation type="submission" date="2015-09" db="EMBL/GenBank/DDBJ databases">
        <authorList>
            <consortium name="Pathogen Informatics"/>
        </authorList>
    </citation>
    <scope>NUCLEOTIDE SEQUENCE [LARGE SCALE GENOMIC DNA]</scope>
    <source>
        <strain evidence="7 8">2789STDY5834876</strain>
    </source>
</reference>
<comment type="function">
    <text evidence="1">General (non sugar-specific) component of the phosphoenolpyruvate-dependent sugar phosphotransferase system (sugar PTS). This major carbohydrate active-transport system catalyzes the phosphorylation of incoming sugar substrates concomitantly with their translocation across the cell membrane. The phosphoryl group from phosphoenolpyruvate (PEP) is transferred to the phosphoryl carrier protein HPr by enzyme I. Phospho-HPr then transfers it to the PTS EIIA domain.</text>
</comment>
<feature type="domain" description="HPr" evidence="6">
    <location>
        <begin position="1"/>
        <end position="92"/>
    </location>
</feature>
<evidence type="ECO:0000256" key="3">
    <source>
        <dbReference type="ARBA" id="ARBA00022448"/>
    </source>
</evidence>
<dbReference type="STRING" id="39482.ERS852491_03133"/>
<evidence type="ECO:0000313" key="7">
    <source>
        <dbReference type="EMBL" id="CUO73712.1"/>
    </source>
</evidence>
<dbReference type="PRINTS" id="PR00107">
    <property type="entry name" value="PHOSPHOCPHPR"/>
</dbReference>
<dbReference type="AlphaFoldDB" id="A0A174HFK8"/>
<evidence type="ECO:0000259" key="6">
    <source>
        <dbReference type="PROSITE" id="PS51350"/>
    </source>
</evidence>
<dbReference type="Gene3D" id="3.30.1340.10">
    <property type="entry name" value="HPr-like"/>
    <property type="match status" value="1"/>
</dbReference>
<dbReference type="Pfam" id="PF00381">
    <property type="entry name" value="PTS-HPr"/>
    <property type="match status" value="1"/>
</dbReference>
<dbReference type="PANTHER" id="PTHR33705">
    <property type="entry name" value="PHOSPHOCARRIER PROTEIN HPR"/>
    <property type="match status" value="1"/>
</dbReference>
<evidence type="ECO:0000256" key="2">
    <source>
        <dbReference type="ARBA" id="ARBA00020422"/>
    </source>
</evidence>
<proteinExistence type="predicted"/>
<dbReference type="PROSITE" id="PS00369">
    <property type="entry name" value="PTS_HPR_HIS"/>
    <property type="match status" value="1"/>
</dbReference>
<name>A0A174HFK8_9FIRM</name>
<evidence type="ECO:0000256" key="4">
    <source>
        <dbReference type="ARBA" id="ARBA00022597"/>
    </source>
</evidence>
<evidence type="ECO:0000256" key="5">
    <source>
        <dbReference type="ARBA" id="ARBA00033055"/>
    </source>
</evidence>
<dbReference type="InterPro" id="IPR035895">
    <property type="entry name" value="HPr-like_sf"/>
</dbReference>
<protein>
    <recommendedName>
        <fullName evidence="2">Phosphocarrier protein HPr</fullName>
    </recommendedName>
    <alternativeName>
        <fullName evidence="5">Histidine-containing protein</fullName>
    </alternativeName>
</protein>
<dbReference type="PANTHER" id="PTHR33705:SF1">
    <property type="entry name" value="PHOSPHOCARRIER PROTEIN HPR"/>
    <property type="match status" value="1"/>
</dbReference>
<accession>A0A174HFK8</accession>
<dbReference type="OrthoDB" id="9809047at2"/>
<organism evidence="7 8">
    <name type="scientific">Faecalicatena contorta</name>
    <dbReference type="NCBI Taxonomy" id="39482"/>
    <lineage>
        <taxon>Bacteria</taxon>
        <taxon>Bacillati</taxon>
        <taxon>Bacillota</taxon>
        <taxon>Clostridia</taxon>
        <taxon>Lachnospirales</taxon>
        <taxon>Lachnospiraceae</taxon>
        <taxon>Faecalicatena</taxon>
    </lineage>
</organism>
<dbReference type="SUPFAM" id="SSF55594">
    <property type="entry name" value="HPr-like"/>
    <property type="match status" value="1"/>
</dbReference>
<gene>
    <name evidence="7" type="primary">crh_2</name>
    <name evidence="7" type="ORF">ERS852491_03133</name>
</gene>
<sequence>MYAKQVVIENETGLHARPASDFIALANKFRSKIFIQNMDEEDSCKANAKSIVMLIAQGLGKGVTAEISAEGEDEKEAVEALAALIKSKFGED</sequence>